<keyword evidence="1" id="KW-0853">WD repeat</keyword>
<dbReference type="PANTHER" id="PTHR22844:SF213">
    <property type="entry name" value="OS01G0232200 PROTEIN"/>
    <property type="match status" value="1"/>
</dbReference>
<dbReference type="Pfam" id="PF00400">
    <property type="entry name" value="WD40"/>
    <property type="match status" value="5"/>
</dbReference>
<sequence>MEYHGSKTWDLLEEEQRISSPARHSCPSFHPSTDHEPRLSFSRHSVSSPGGSPWKKLHSIPRSPCPSILYLCLASLESQAGNVLSIAISRGIVYTGSESERLRVWKQPDCTDQGYIKTGHGEIRAILACGSTVFTSHKDHRVRVWSVTVTDRLRAKKLATFPQRHSFLSLQRRRRGNQLHKDCISCIACNYVEGILYTGSWDGMVKAWRLVKRECVDSFVAHEERVNAMAVNQEDGCLFTGGSDGVVKVWRRVFGDSSHALVGMMRFEGTVVNEVVVSEGSRRRWWVYAGRGDGCVSVMQKEEVGGRYRKGGVLKGHRYGVLCLGVVERLVFSGSEDTTIRVWRRDGEGGHECVAVMEGHRGPVRSLVARVEVVEEVIGVLVYSASMDRVVKVWRVKVMVREREEEEEECGVGESPVLSPLWVEKKLQRGVSY</sequence>
<dbReference type="Gene3D" id="2.130.10.10">
    <property type="entry name" value="YVTN repeat-like/Quinoprotein amine dehydrogenase"/>
    <property type="match status" value="2"/>
</dbReference>
<dbReference type="AlphaFoldDB" id="A0AB40D183"/>
<dbReference type="GeneID" id="120281168"/>
<keyword evidence="3" id="KW-1185">Reference proteome</keyword>
<accession>A0AB40D183</accession>
<dbReference type="InterPro" id="IPR015943">
    <property type="entry name" value="WD40/YVTN_repeat-like_dom_sf"/>
</dbReference>
<dbReference type="PANTHER" id="PTHR22844">
    <property type="entry name" value="F-BOX AND WD40 DOMAIN PROTEIN"/>
    <property type="match status" value="1"/>
</dbReference>
<reference evidence="4" key="1">
    <citation type="submission" date="2025-08" db="UniProtKB">
        <authorList>
            <consortium name="RefSeq"/>
        </authorList>
    </citation>
    <scope>IDENTIFICATION</scope>
</reference>
<dbReference type="PROSITE" id="PS50294">
    <property type="entry name" value="WD_REPEATS_REGION"/>
    <property type="match status" value="1"/>
</dbReference>
<organism evidence="3 4">
    <name type="scientific">Dioscorea cayennensis subsp. rotundata</name>
    <name type="common">White Guinea yam</name>
    <name type="synonym">Dioscorea rotundata</name>
    <dbReference type="NCBI Taxonomy" id="55577"/>
    <lineage>
        <taxon>Eukaryota</taxon>
        <taxon>Viridiplantae</taxon>
        <taxon>Streptophyta</taxon>
        <taxon>Embryophyta</taxon>
        <taxon>Tracheophyta</taxon>
        <taxon>Spermatophyta</taxon>
        <taxon>Magnoliopsida</taxon>
        <taxon>Liliopsida</taxon>
        <taxon>Dioscoreales</taxon>
        <taxon>Dioscoreaceae</taxon>
        <taxon>Dioscorea</taxon>
    </lineage>
</organism>
<feature type="repeat" description="WD" evidence="1">
    <location>
        <begin position="219"/>
        <end position="250"/>
    </location>
</feature>
<dbReference type="InterPro" id="IPR001680">
    <property type="entry name" value="WD40_rpt"/>
</dbReference>
<dbReference type="SUPFAM" id="SSF50978">
    <property type="entry name" value="WD40 repeat-like"/>
    <property type="match status" value="1"/>
</dbReference>
<evidence type="ECO:0000256" key="1">
    <source>
        <dbReference type="PROSITE-ProRule" id="PRU00221"/>
    </source>
</evidence>
<protein>
    <submittedName>
        <fullName evidence="4">Protein JINGUBANG-like</fullName>
    </submittedName>
</protein>
<dbReference type="SMART" id="SM00320">
    <property type="entry name" value="WD40"/>
    <property type="match status" value="6"/>
</dbReference>
<dbReference type="InterPro" id="IPR036322">
    <property type="entry name" value="WD40_repeat_dom_sf"/>
</dbReference>
<dbReference type="RefSeq" id="XP_039144003.1">
    <property type="nucleotide sequence ID" value="XM_039288069.1"/>
</dbReference>
<proteinExistence type="predicted"/>
<evidence type="ECO:0000313" key="4">
    <source>
        <dbReference type="RefSeq" id="XP_039144003.1"/>
    </source>
</evidence>
<evidence type="ECO:0000313" key="3">
    <source>
        <dbReference type="Proteomes" id="UP001515500"/>
    </source>
</evidence>
<feature type="repeat" description="WD" evidence="1">
    <location>
        <begin position="314"/>
        <end position="343"/>
    </location>
</feature>
<name>A0AB40D183_DIOCR</name>
<dbReference type="Proteomes" id="UP001515500">
    <property type="component" value="Chromosome 17"/>
</dbReference>
<dbReference type="PROSITE" id="PS50082">
    <property type="entry name" value="WD_REPEATS_2"/>
    <property type="match status" value="2"/>
</dbReference>
<dbReference type="InterPro" id="IPR045182">
    <property type="entry name" value="JINGUBANG-like"/>
</dbReference>
<gene>
    <name evidence="4" type="primary">LOC120281168</name>
</gene>
<feature type="region of interest" description="Disordered" evidence="2">
    <location>
        <begin position="19"/>
        <end position="54"/>
    </location>
</feature>
<evidence type="ECO:0000256" key="2">
    <source>
        <dbReference type="SAM" id="MobiDB-lite"/>
    </source>
</evidence>